<reference evidence="3 4" key="1">
    <citation type="journal article" date="2014" name="Genome Biol. Evol.">
        <title>The secreted proteins of Achlya hypogyna and Thraustotheca clavata identify the ancestral oomycete secretome and reveal gene acquisitions by horizontal gene transfer.</title>
        <authorList>
            <person name="Misner I."/>
            <person name="Blouin N."/>
            <person name="Leonard G."/>
            <person name="Richards T.A."/>
            <person name="Lane C.E."/>
        </authorList>
    </citation>
    <scope>NUCLEOTIDE SEQUENCE [LARGE SCALE GENOMIC DNA]</scope>
    <source>
        <strain evidence="3 4">ATCC 48635</strain>
    </source>
</reference>
<dbReference type="PANTHER" id="PTHR21064:SF6">
    <property type="entry name" value="AMINOGLYCOSIDE PHOSPHOTRANSFERASE DOMAIN-CONTAINING PROTEIN"/>
    <property type="match status" value="1"/>
</dbReference>
<comment type="similarity">
    <text evidence="1">Belongs to the pseudomonas-type ThrB family.</text>
</comment>
<dbReference type="Proteomes" id="UP000243579">
    <property type="component" value="Unassembled WGS sequence"/>
</dbReference>
<organism evidence="3 4">
    <name type="scientific">Achlya hypogyna</name>
    <name type="common">Oomycete</name>
    <name type="synonym">Protoachlya hypogyna</name>
    <dbReference type="NCBI Taxonomy" id="1202772"/>
    <lineage>
        <taxon>Eukaryota</taxon>
        <taxon>Sar</taxon>
        <taxon>Stramenopiles</taxon>
        <taxon>Oomycota</taxon>
        <taxon>Saprolegniomycetes</taxon>
        <taxon>Saprolegniales</taxon>
        <taxon>Achlyaceae</taxon>
        <taxon>Achlya</taxon>
    </lineage>
</organism>
<gene>
    <name evidence="3" type="ORF">ACHHYP_03033</name>
</gene>
<dbReference type="InterPro" id="IPR011009">
    <property type="entry name" value="Kinase-like_dom_sf"/>
</dbReference>
<dbReference type="OrthoDB" id="9976641at2759"/>
<protein>
    <recommendedName>
        <fullName evidence="2">Aminoglycoside phosphotransferase domain-containing protein</fullName>
    </recommendedName>
</protein>
<dbReference type="InterPro" id="IPR050249">
    <property type="entry name" value="Pseudomonas-type_ThrB"/>
</dbReference>
<evidence type="ECO:0000256" key="1">
    <source>
        <dbReference type="ARBA" id="ARBA00038240"/>
    </source>
</evidence>
<dbReference type="GO" id="GO:0019202">
    <property type="term" value="F:amino acid kinase activity"/>
    <property type="evidence" value="ECO:0007669"/>
    <property type="project" value="TreeGrafter"/>
</dbReference>
<proteinExistence type="inferred from homology"/>
<dbReference type="Gene3D" id="3.90.1200.10">
    <property type="match status" value="1"/>
</dbReference>
<keyword evidence="4" id="KW-1185">Reference proteome</keyword>
<name>A0A1V9Z5B2_ACHHY</name>
<dbReference type="PANTHER" id="PTHR21064">
    <property type="entry name" value="AMINOGLYCOSIDE PHOSPHOTRANSFERASE DOMAIN-CONTAINING PROTEIN-RELATED"/>
    <property type="match status" value="1"/>
</dbReference>
<dbReference type="EMBL" id="JNBR01000433">
    <property type="protein sequence ID" value="OQR93020.1"/>
    <property type="molecule type" value="Genomic_DNA"/>
</dbReference>
<evidence type="ECO:0000313" key="4">
    <source>
        <dbReference type="Proteomes" id="UP000243579"/>
    </source>
</evidence>
<evidence type="ECO:0000259" key="2">
    <source>
        <dbReference type="Pfam" id="PF01636"/>
    </source>
</evidence>
<dbReference type="Pfam" id="PF01636">
    <property type="entry name" value="APH"/>
    <property type="match status" value="1"/>
</dbReference>
<feature type="domain" description="Aminoglycoside phosphotransferase" evidence="2">
    <location>
        <begin position="35"/>
        <end position="234"/>
    </location>
</feature>
<dbReference type="SUPFAM" id="SSF56112">
    <property type="entry name" value="Protein kinase-like (PK-like)"/>
    <property type="match status" value="1"/>
</dbReference>
<accession>A0A1V9Z5B2</accession>
<evidence type="ECO:0000313" key="3">
    <source>
        <dbReference type="EMBL" id="OQR93020.1"/>
    </source>
</evidence>
<dbReference type="AlphaFoldDB" id="A0A1V9Z5B2"/>
<dbReference type="InterPro" id="IPR002575">
    <property type="entry name" value="Aminoglycoside_PTrfase"/>
</dbReference>
<comment type="caution">
    <text evidence="3">The sequence shown here is derived from an EMBL/GenBank/DDBJ whole genome shotgun (WGS) entry which is preliminary data.</text>
</comment>
<sequence length="321" mass="35519">MPLFEQTIPIETSAVAALVSAHWGLTLGERIKASQNHTFHASDATAKYAVRVTPDPTGRHEQRIRDELTFVEYVASAGLTHVCAPVPLRTPSAHPLVLVADGLVIAVFHWAIGAPVDFMSWRWMLDEKLVHAWGAFFGQLHVLSKRFGAEHSDVALRVQRFDAIHDGVLAGAPLHPDDEALMADPNSFGVIHGDLNCSNFFVTDDTRLCVFDWDQTMRAWYLYDLAQALFGPVMLAAAGVPVLGTPVPEANPAQYQRWLLAGYESVRGPLSPAELGHVERMVALKKSFYERFCRRAMAEGDVPADMAPFIAYIVAWFDKQA</sequence>